<keyword evidence="1" id="KW-1185">Reference proteome</keyword>
<name>A0A914R578_PAREQ</name>
<proteinExistence type="predicted"/>
<dbReference type="WBParaSite" id="PEQ_0000177901-mRNA-1">
    <property type="protein sequence ID" value="PEQ_0000177901-mRNA-1"/>
    <property type="gene ID" value="PEQ_0000177901"/>
</dbReference>
<organism evidence="1 2">
    <name type="scientific">Parascaris equorum</name>
    <name type="common">Equine roundworm</name>
    <dbReference type="NCBI Taxonomy" id="6256"/>
    <lineage>
        <taxon>Eukaryota</taxon>
        <taxon>Metazoa</taxon>
        <taxon>Ecdysozoa</taxon>
        <taxon>Nematoda</taxon>
        <taxon>Chromadorea</taxon>
        <taxon>Rhabditida</taxon>
        <taxon>Spirurina</taxon>
        <taxon>Ascaridomorpha</taxon>
        <taxon>Ascaridoidea</taxon>
        <taxon>Ascarididae</taxon>
        <taxon>Parascaris</taxon>
    </lineage>
</organism>
<sequence length="49" mass="5330">MVGADSSRSEKLVANKTRFHATICDELAAIDCGVVMRCEIALMTNVEVM</sequence>
<accession>A0A914R578</accession>
<reference evidence="2" key="1">
    <citation type="submission" date="2022-11" db="UniProtKB">
        <authorList>
            <consortium name="WormBaseParasite"/>
        </authorList>
    </citation>
    <scope>IDENTIFICATION</scope>
</reference>
<evidence type="ECO:0000313" key="1">
    <source>
        <dbReference type="Proteomes" id="UP000887564"/>
    </source>
</evidence>
<dbReference type="AlphaFoldDB" id="A0A914R578"/>
<dbReference type="Proteomes" id="UP000887564">
    <property type="component" value="Unplaced"/>
</dbReference>
<protein>
    <submittedName>
        <fullName evidence="2">Uncharacterized protein</fullName>
    </submittedName>
</protein>
<evidence type="ECO:0000313" key="2">
    <source>
        <dbReference type="WBParaSite" id="PEQ_0000177901-mRNA-1"/>
    </source>
</evidence>